<name>A0A0E0R8I6_ORYRU</name>
<dbReference type="STRING" id="4529.A0A0E0R8I6"/>
<keyword evidence="1" id="KW-0472">Membrane</keyword>
<dbReference type="Gene3D" id="3.40.1110.10">
    <property type="entry name" value="Calcium-transporting ATPase, cytoplasmic domain N"/>
    <property type="match status" value="1"/>
</dbReference>
<evidence type="ECO:0000256" key="1">
    <source>
        <dbReference type="SAM" id="Phobius"/>
    </source>
</evidence>
<dbReference type="AlphaFoldDB" id="A0A0E0R8I6"/>
<feature type="transmembrane region" description="Helical" evidence="1">
    <location>
        <begin position="532"/>
        <end position="549"/>
    </location>
</feature>
<dbReference type="SUPFAM" id="SSF81660">
    <property type="entry name" value="Metal cation-transporting ATPase, ATP-binding domain N"/>
    <property type="match status" value="1"/>
</dbReference>
<evidence type="ECO:0000313" key="4">
    <source>
        <dbReference type="Proteomes" id="UP000008022"/>
    </source>
</evidence>
<dbReference type="eggNOG" id="KOG0205">
    <property type="taxonomic scope" value="Eukaryota"/>
</dbReference>
<keyword evidence="1" id="KW-1133">Transmembrane helix</keyword>
<dbReference type="Pfam" id="PF00122">
    <property type="entry name" value="E1-E2_ATPase"/>
    <property type="match status" value="1"/>
</dbReference>
<feature type="transmembrane region" description="Helical" evidence="1">
    <location>
        <begin position="555"/>
        <end position="576"/>
    </location>
</feature>
<dbReference type="GO" id="GO:0000166">
    <property type="term" value="F:nucleotide binding"/>
    <property type="evidence" value="ECO:0007669"/>
    <property type="project" value="InterPro"/>
</dbReference>
<dbReference type="SUPFAM" id="SSF81665">
    <property type="entry name" value="Calcium ATPase, transmembrane domain M"/>
    <property type="match status" value="1"/>
</dbReference>
<dbReference type="SUPFAM" id="SSF81653">
    <property type="entry name" value="Calcium ATPase, transduction domain A"/>
    <property type="match status" value="1"/>
</dbReference>
<feature type="domain" description="P-type ATPase A" evidence="2">
    <location>
        <begin position="118"/>
        <end position="201"/>
    </location>
</feature>
<dbReference type="Gene3D" id="2.70.150.10">
    <property type="entry name" value="Calcium-transporting ATPase, cytoplasmic transduction domain A"/>
    <property type="match status" value="1"/>
</dbReference>
<keyword evidence="4" id="KW-1185">Reference proteome</keyword>
<feature type="transmembrane region" description="Helical" evidence="1">
    <location>
        <begin position="505"/>
        <end position="525"/>
    </location>
</feature>
<accession>A0A0E0R8I6</accession>
<evidence type="ECO:0000259" key="2">
    <source>
        <dbReference type="Pfam" id="PF00122"/>
    </source>
</evidence>
<feature type="transmembrane region" description="Helical" evidence="1">
    <location>
        <begin position="51"/>
        <end position="73"/>
    </location>
</feature>
<dbReference type="InterPro" id="IPR059000">
    <property type="entry name" value="ATPase_P-type_domA"/>
</dbReference>
<dbReference type="FunFam" id="2.70.150.10:FF:000059">
    <property type="entry name" value="ATPase 2 plasma membrane-type"/>
    <property type="match status" value="1"/>
</dbReference>
<protein>
    <recommendedName>
        <fullName evidence="2">P-type ATPase A domain-containing protein</fullName>
    </recommendedName>
</protein>
<dbReference type="Gene3D" id="3.40.50.1000">
    <property type="entry name" value="HAD superfamily/HAD-like"/>
    <property type="match status" value="1"/>
</dbReference>
<reference evidence="4" key="1">
    <citation type="submission" date="2013-06" db="EMBL/GenBank/DDBJ databases">
        <authorList>
            <person name="Zhao Q."/>
        </authorList>
    </citation>
    <scope>NUCLEOTIDE SEQUENCE</scope>
    <source>
        <strain evidence="4">cv. W1943</strain>
    </source>
</reference>
<feature type="transmembrane region" description="Helical" evidence="1">
    <location>
        <begin position="85"/>
        <end position="104"/>
    </location>
</feature>
<dbReference type="EnsemblPlants" id="ORUFI11G14710.1">
    <property type="protein sequence ID" value="ORUFI11G14710.1"/>
    <property type="gene ID" value="ORUFI11G14710"/>
</dbReference>
<dbReference type="PANTHER" id="PTHR42861">
    <property type="entry name" value="CALCIUM-TRANSPORTING ATPASE"/>
    <property type="match status" value="1"/>
</dbReference>
<dbReference type="OMA" id="CACFVAK"/>
<evidence type="ECO:0000313" key="3">
    <source>
        <dbReference type="EnsemblPlants" id="ORUFI11G14710.1"/>
    </source>
</evidence>
<dbReference type="Gene3D" id="1.20.1110.10">
    <property type="entry name" value="Calcium-transporting ATPase, transmembrane domain"/>
    <property type="match status" value="2"/>
</dbReference>
<feature type="transmembrane region" description="Helical" evidence="1">
    <location>
        <begin position="442"/>
        <end position="463"/>
    </location>
</feature>
<dbReference type="InterPro" id="IPR023298">
    <property type="entry name" value="ATPase_P-typ_TM_dom_sf"/>
</dbReference>
<dbReference type="HOGENOM" id="CLU_011314_0_0_1"/>
<feature type="transmembrane region" description="Helical" evidence="1">
    <location>
        <begin position="614"/>
        <end position="639"/>
    </location>
</feature>
<dbReference type="InterPro" id="IPR023214">
    <property type="entry name" value="HAD_sf"/>
</dbReference>
<dbReference type="Gramene" id="ORUFI11G14710.1">
    <property type="protein sequence ID" value="ORUFI11G14710.1"/>
    <property type="gene ID" value="ORUFI11G14710"/>
</dbReference>
<reference evidence="3" key="2">
    <citation type="submission" date="2015-06" db="UniProtKB">
        <authorList>
            <consortium name="EnsemblPlants"/>
        </authorList>
    </citation>
    <scope>IDENTIFICATION</scope>
</reference>
<organism evidence="3 4">
    <name type="scientific">Oryza rufipogon</name>
    <name type="common">Brownbeard rice</name>
    <name type="synonym">Asian wild rice</name>
    <dbReference type="NCBI Taxonomy" id="4529"/>
    <lineage>
        <taxon>Eukaryota</taxon>
        <taxon>Viridiplantae</taxon>
        <taxon>Streptophyta</taxon>
        <taxon>Embryophyta</taxon>
        <taxon>Tracheophyta</taxon>
        <taxon>Spermatophyta</taxon>
        <taxon>Magnoliopsida</taxon>
        <taxon>Liliopsida</taxon>
        <taxon>Poales</taxon>
        <taxon>Poaceae</taxon>
        <taxon>BOP clade</taxon>
        <taxon>Oryzoideae</taxon>
        <taxon>Oryzeae</taxon>
        <taxon>Oryzinae</taxon>
        <taxon>Oryza</taxon>
    </lineage>
</organism>
<proteinExistence type="predicted"/>
<dbReference type="InterPro" id="IPR008250">
    <property type="entry name" value="ATPase_P-typ_transduc_dom_A_sf"/>
</dbReference>
<sequence length="644" mass="71536">MVLQAGGRLLATLKCILLLLGWDHSFTEYIKYEIGWESWEHLIFPWSREMVCVMFINSSSWVAMAAALVYLAINSAGQTTYELAVIVSLLAGSLCACFVAKVLANRAKAPLEAKAFVRRTKVLRDGIWKHEDAANLVPGDIIYLKCGDIVPANACVLNMAQIDTKTIRHERHVSYVMGSLIYYGWAVSCGEGTAVVTATGNCIPTSTLKLYPRRFSRPGQLRKGVMATGTFCFCLVLVGITSEDKIEVLTDGIDKDHAVLLAARASKAHNELYKEPIDAAILGLMDDPEQVRVGINVIEHRSRMFVAMTLMYMTTYIDGNGSKCSVLKGDPALMLRDCSCSNEVKEHIRKRIDTLGLDGHQCIAVGRIVNSRKPNDNYKARMWKTWKTGLKCVTCRLYAGVVADATDSTKSESDIVLTEHALLCVSSAVQTSREICQIMKGCMVYAVSSTVHAFTVRLILLLWRFELPCFPMLVIAACNYCTSTAMLFERAKSSQSPDSLKAKKIIVTGAAFGSYVALSTVVFFIFTTRTDFISVATVIAVYGVANSPLPKGIGWGWAGFIWLYNFVLLLSLMLICDLCNLAKFNISGITCRRLFTSWIQWMEKCRRVLNRGKMWMVMLIFPAISGLILVWSICAYHAMKVQQQ</sequence>
<dbReference type="Proteomes" id="UP000008022">
    <property type="component" value="Unassembled WGS sequence"/>
</dbReference>
<dbReference type="InterPro" id="IPR023299">
    <property type="entry name" value="ATPase_P-typ_cyto_dom_N"/>
</dbReference>
<keyword evidence="1" id="KW-0812">Transmembrane</keyword>